<dbReference type="AlphaFoldDB" id="A0A0A9XHC5"/>
<dbReference type="InterPro" id="IPR016024">
    <property type="entry name" value="ARM-type_fold"/>
</dbReference>
<organism evidence="5">
    <name type="scientific">Lygus hesperus</name>
    <name type="common">Western plant bug</name>
    <dbReference type="NCBI Taxonomy" id="30085"/>
    <lineage>
        <taxon>Eukaryota</taxon>
        <taxon>Metazoa</taxon>
        <taxon>Ecdysozoa</taxon>
        <taxon>Arthropoda</taxon>
        <taxon>Hexapoda</taxon>
        <taxon>Insecta</taxon>
        <taxon>Pterygota</taxon>
        <taxon>Neoptera</taxon>
        <taxon>Paraneoptera</taxon>
        <taxon>Hemiptera</taxon>
        <taxon>Heteroptera</taxon>
        <taxon>Panheteroptera</taxon>
        <taxon>Cimicomorpha</taxon>
        <taxon>Miridae</taxon>
        <taxon>Mirini</taxon>
        <taxon>Lygus</taxon>
    </lineage>
</organism>
<gene>
    <name evidence="5" type="primary">Eif4g3_0</name>
    <name evidence="6" type="synonym">Eif4g3_2</name>
    <name evidence="6" type="ORF">CM83_46924</name>
    <name evidence="5" type="ORF">CM83_46925</name>
</gene>
<sequence length="165" mass="18816">MLGQLKTRELFASADTRRSVVELIFKKALDEPEHSKLYARICFGLAMYEVSLNEPGTRPKSELRNAIVYTAQNEFRQFKSDEALAEKSHALTQDEKEYTLSQFMRRKRANIRFIGQLFLNDVLSHSTMLVILNITMKEAVDGGFPASENIELLAELLSTVGERLD</sequence>
<evidence type="ECO:0000313" key="6">
    <source>
        <dbReference type="EMBL" id="JAG18205.1"/>
    </source>
</evidence>
<accession>A0A0A9XHC5</accession>
<reference evidence="5" key="2">
    <citation type="submission" date="2014-07" db="EMBL/GenBank/DDBJ databases">
        <authorList>
            <person name="Hull J."/>
        </authorList>
    </citation>
    <scope>NUCLEOTIDE SEQUENCE</scope>
</reference>
<comment type="similarity">
    <text evidence="1">Belongs to the eukaryotic initiation factor 4G family.</text>
</comment>
<feature type="domain" description="MIF4G" evidence="4">
    <location>
        <begin position="12"/>
        <end position="165"/>
    </location>
</feature>
<dbReference type="Gene3D" id="1.25.40.180">
    <property type="match status" value="1"/>
</dbReference>
<evidence type="ECO:0000259" key="4">
    <source>
        <dbReference type="Pfam" id="PF02854"/>
    </source>
</evidence>
<evidence type="ECO:0000313" key="5">
    <source>
        <dbReference type="EMBL" id="JAG18203.1"/>
    </source>
</evidence>
<dbReference type="PANTHER" id="PTHR23253">
    <property type="entry name" value="EUKARYOTIC TRANSLATION INITIATION FACTOR 4 GAMMA"/>
    <property type="match status" value="1"/>
</dbReference>
<evidence type="ECO:0000256" key="1">
    <source>
        <dbReference type="ARBA" id="ARBA00005775"/>
    </source>
</evidence>
<dbReference type="EMBL" id="GBHO01025401">
    <property type="protein sequence ID" value="JAG18203.1"/>
    <property type="molecule type" value="Transcribed_RNA"/>
</dbReference>
<dbReference type="EMBL" id="GBHO01025399">
    <property type="protein sequence ID" value="JAG18205.1"/>
    <property type="molecule type" value="Transcribed_RNA"/>
</dbReference>
<evidence type="ECO:0000256" key="3">
    <source>
        <dbReference type="ARBA" id="ARBA00022917"/>
    </source>
</evidence>
<dbReference type="GO" id="GO:0003729">
    <property type="term" value="F:mRNA binding"/>
    <property type="evidence" value="ECO:0007669"/>
    <property type="project" value="TreeGrafter"/>
</dbReference>
<name>A0A0A9XHC5_LYGHE</name>
<dbReference type="GO" id="GO:0003743">
    <property type="term" value="F:translation initiation factor activity"/>
    <property type="evidence" value="ECO:0007669"/>
    <property type="project" value="UniProtKB-KW"/>
</dbReference>
<keyword evidence="2 5" id="KW-0396">Initiation factor</keyword>
<dbReference type="Pfam" id="PF02854">
    <property type="entry name" value="MIF4G"/>
    <property type="match status" value="1"/>
</dbReference>
<dbReference type="GO" id="GO:0016281">
    <property type="term" value="C:eukaryotic translation initiation factor 4F complex"/>
    <property type="evidence" value="ECO:0007669"/>
    <property type="project" value="TreeGrafter"/>
</dbReference>
<dbReference type="SUPFAM" id="SSF48371">
    <property type="entry name" value="ARM repeat"/>
    <property type="match status" value="1"/>
</dbReference>
<keyword evidence="3" id="KW-0648">Protein biosynthesis</keyword>
<dbReference type="PANTHER" id="PTHR23253:SF9">
    <property type="entry name" value="EUKARYOTIC TRANSLATION INITIATION FACTOR 4 GAMMA 2"/>
    <property type="match status" value="1"/>
</dbReference>
<reference evidence="5" key="1">
    <citation type="journal article" date="2014" name="PLoS ONE">
        <title>Transcriptome-Based Identification of ABC Transporters in the Western Tarnished Plant Bug Lygus hesperus.</title>
        <authorList>
            <person name="Hull J.J."/>
            <person name="Chaney K."/>
            <person name="Geib S.M."/>
            <person name="Fabrick J.A."/>
            <person name="Brent C.S."/>
            <person name="Walsh D."/>
            <person name="Lavine L.C."/>
        </authorList>
    </citation>
    <scope>NUCLEOTIDE SEQUENCE</scope>
</reference>
<proteinExistence type="inferred from homology"/>
<evidence type="ECO:0000256" key="2">
    <source>
        <dbReference type="ARBA" id="ARBA00022540"/>
    </source>
</evidence>
<protein>
    <submittedName>
        <fullName evidence="5">Eukaryotic translation initiation factor 4 gamma 3</fullName>
    </submittedName>
</protein>
<dbReference type="InterPro" id="IPR003890">
    <property type="entry name" value="MIF4G-like_typ-3"/>
</dbReference>